<feature type="compositionally biased region" description="Basic residues" evidence="1">
    <location>
        <begin position="506"/>
        <end position="517"/>
    </location>
</feature>
<feature type="region of interest" description="Disordered" evidence="1">
    <location>
        <begin position="183"/>
        <end position="231"/>
    </location>
</feature>
<gene>
    <name evidence="2" type="ORF">GX51_06468</name>
</gene>
<feature type="compositionally biased region" description="Basic and acidic residues" evidence="1">
    <location>
        <begin position="432"/>
        <end position="448"/>
    </location>
</feature>
<feature type="compositionally biased region" description="Polar residues" evidence="1">
    <location>
        <begin position="552"/>
        <end position="575"/>
    </location>
</feature>
<reference evidence="2 3" key="1">
    <citation type="submission" date="2017-10" db="EMBL/GenBank/DDBJ databases">
        <title>Comparative genomics in systemic dimorphic fungi from Ajellomycetaceae.</title>
        <authorList>
            <person name="Munoz J.F."/>
            <person name="Mcewen J.G."/>
            <person name="Clay O.K."/>
            <person name="Cuomo C.A."/>
        </authorList>
    </citation>
    <scope>NUCLEOTIDE SEQUENCE [LARGE SCALE GENOMIC DNA]</scope>
    <source>
        <strain evidence="2 3">UAMH130</strain>
    </source>
</reference>
<dbReference type="AlphaFoldDB" id="A0A2B7WRD8"/>
<evidence type="ECO:0000256" key="1">
    <source>
        <dbReference type="SAM" id="MobiDB-lite"/>
    </source>
</evidence>
<dbReference type="STRING" id="2060905.A0A2B7WRD8"/>
<evidence type="ECO:0000313" key="3">
    <source>
        <dbReference type="Proteomes" id="UP000224080"/>
    </source>
</evidence>
<sequence>MSAWGTVRGGNLYRVDDALLALQEDPDRLARTRQRFSESPPPYRADHSHNSTLSHSPNPRPIEEQLRDQEYSRLLIEHRASLPSDQFEAQVAEERERIIQACSDRTEQVPLGVDYVTLAKNRVKQQWFEQGIWNKKWDSNADGLWKHEEPLVLDTESDNGSQAATESMNQSPLVFKYTRQDAESIPGAESDTQSIPLFQSRINPNPRPGPSIFGPATPPAQTSRRPENRNYNTYNKEKTINVTRIATLEREREASRPFYQFHYQLSREREKIQREEAGTVLTPTATPSPDINTKAYERVKATWIRRKIWNIKWGIIPGMVWKHEEPLQMLTTDLPSNQVSRPRPANDHHDAEESPSTVAFNPYGTVCGRRNPGEPISRLIFDPLRGVFDSVDEPEQLTNTIVLGPSGPQNGRQNAVEAPHTHIFSTIPCSETDDRQTHDRASPPRKESPQISPNLTASRRRGRRPTSRQQSAPPRSELRPGRDTQLLSPDRTILGTAYPQRVTRSSAKKRPTPWRKSNHLDELPAAGPSSVPEASVTHTPLRRSKRLEQKQESNSPDNPAEDGSTNLLGKSSQIRPTRASASKLKNRPPSAKPQGVSKQKKSSIPSSNQRRKKAK</sequence>
<keyword evidence="3" id="KW-1185">Reference proteome</keyword>
<feature type="compositionally biased region" description="Polar residues" evidence="1">
    <location>
        <begin position="219"/>
        <end position="231"/>
    </location>
</feature>
<proteinExistence type="predicted"/>
<name>A0A2B7WRD8_9EURO</name>
<protein>
    <submittedName>
        <fullName evidence="2">Uncharacterized protein</fullName>
    </submittedName>
</protein>
<organism evidence="2 3">
    <name type="scientific">Blastomyces parvus</name>
    <dbReference type="NCBI Taxonomy" id="2060905"/>
    <lineage>
        <taxon>Eukaryota</taxon>
        <taxon>Fungi</taxon>
        <taxon>Dikarya</taxon>
        <taxon>Ascomycota</taxon>
        <taxon>Pezizomycotina</taxon>
        <taxon>Eurotiomycetes</taxon>
        <taxon>Eurotiomycetidae</taxon>
        <taxon>Onygenales</taxon>
        <taxon>Ajellomycetaceae</taxon>
        <taxon>Blastomyces</taxon>
    </lineage>
</organism>
<comment type="caution">
    <text evidence="2">The sequence shown here is derived from an EMBL/GenBank/DDBJ whole genome shotgun (WGS) entry which is preliminary data.</text>
</comment>
<dbReference type="OrthoDB" id="5401786at2759"/>
<feature type="region of interest" description="Disordered" evidence="1">
    <location>
        <begin position="424"/>
        <end position="615"/>
    </location>
</feature>
<evidence type="ECO:0000313" key="2">
    <source>
        <dbReference type="EMBL" id="PGG99051.1"/>
    </source>
</evidence>
<dbReference type="Proteomes" id="UP000224080">
    <property type="component" value="Unassembled WGS sequence"/>
</dbReference>
<accession>A0A2B7WRD8</accession>
<feature type="compositionally biased region" description="Polar residues" evidence="1">
    <location>
        <begin position="190"/>
        <end position="203"/>
    </location>
</feature>
<feature type="region of interest" description="Disordered" evidence="1">
    <location>
        <begin position="334"/>
        <end position="366"/>
    </location>
</feature>
<dbReference type="EMBL" id="PDNC01000107">
    <property type="protein sequence ID" value="PGG99051.1"/>
    <property type="molecule type" value="Genomic_DNA"/>
</dbReference>
<feature type="region of interest" description="Disordered" evidence="1">
    <location>
        <begin position="32"/>
        <end position="61"/>
    </location>
</feature>